<evidence type="ECO:0008006" key="3">
    <source>
        <dbReference type="Google" id="ProtNLM"/>
    </source>
</evidence>
<dbReference type="RefSeq" id="WP_074891335.1">
    <property type="nucleotide sequence ID" value="NZ_FOXO01000035.1"/>
</dbReference>
<evidence type="ECO:0000313" key="1">
    <source>
        <dbReference type="EMBL" id="SFQ33530.1"/>
    </source>
</evidence>
<dbReference type="OrthoDB" id="1525134at2"/>
<evidence type="ECO:0000313" key="2">
    <source>
        <dbReference type="Proteomes" id="UP000182624"/>
    </source>
</evidence>
<dbReference type="SUPFAM" id="SSF53756">
    <property type="entry name" value="UDP-Glycosyltransferase/glycogen phosphorylase"/>
    <property type="match status" value="1"/>
</dbReference>
<reference evidence="2" key="1">
    <citation type="submission" date="2016-10" db="EMBL/GenBank/DDBJ databases">
        <authorList>
            <person name="Varghese N."/>
            <person name="Submissions S."/>
        </authorList>
    </citation>
    <scope>NUCLEOTIDE SEQUENCE [LARGE SCALE GENOMIC DNA]</scope>
    <source>
        <strain evidence="2">P18</strain>
    </source>
</reference>
<gene>
    <name evidence="1" type="ORF">SAMN04487928_13515</name>
</gene>
<dbReference type="EMBL" id="FOXO01000035">
    <property type="protein sequence ID" value="SFQ33530.1"/>
    <property type="molecule type" value="Genomic_DNA"/>
</dbReference>
<sequence length="389" mass="45527">MGAVLFVDWLTDGFTRYAEPLSLELRKQGYDGQFIGVYMERDGKSRPSKFDSLIFAGKYSWDARRILDEIKPEMVVVFAHRFFDYMFTLEAHKREILVVNFQHGLYMDKSTISAFNARMAVQLMKRKKEQVRLYSKCIYVMNQNNILNTISTFIDLARGVTIYSYIIKRFGYDSNADISFIFGKYWKDYYENQYNETKTKYYIIGYPELEGNSRDTDGLFCEKIPVVCYLAQTSVEDGVIDKSVLLAFLKILENSLGKFNLILKLHPRSDRDMYKDIIRNEKHVFVWNFPEFPICDCYIGHESTVVARALYITNKVLVYRLHKERISPFEQYSDFACTNSGQFQGTLEEMLSVTKNSNVSPEFEKYMYKNPNGAIKQAAMIIMDFLVKK</sequence>
<accession>A0A1I5XNN4</accession>
<dbReference type="Proteomes" id="UP000182624">
    <property type="component" value="Unassembled WGS sequence"/>
</dbReference>
<name>A0A1I5XNN4_9FIRM</name>
<keyword evidence="2" id="KW-1185">Reference proteome</keyword>
<proteinExistence type="predicted"/>
<organism evidence="1 2">
    <name type="scientific">Butyrivibrio proteoclasticus</name>
    <dbReference type="NCBI Taxonomy" id="43305"/>
    <lineage>
        <taxon>Bacteria</taxon>
        <taxon>Bacillati</taxon>
        <taxon>Bacillota</taxon>
        <taxon>Clostridia</taxon>
        <taxon>Lachnospirales</taxon>
        <taxon>Lachnospiraceae</taxon>
        <taxon>Butyrivibrio</taxon>
    </lineage>
</organism>
<dbReference type="AlphaFoldDB" id="A0A1I5XNN4"/>
<protein>
    <recommendedName>
        <fullName evidence="3">CDP-Glycerol:Poly(Glycerophosphate) glycerophosphotransferase</fullName>
    </recommendedName>
</protein>